<dbReference type="InterPro" id="IPR000835">
    <property type="entry name" value="HTH_MarR-typ"/>
</dbReference>
<proteinExistence type="predicted"/>
<name>A0A1I3MKU8_9PSEU</name>
<evidence type="ECO:0000313" key="5">
    <source>
        <dbReference type="EMBL" id="SFI97647.1"/>
    </source>
</evidence>
<keyword evidence="6" id="KW-1185">Reference proteome</keyword>
<dbReference type="PROSITE" id="PS50995">
    <property type="entry name" value="HTH_MARR_2"/>
    <property type="match status" value="1"/>
</dbReference>
<protein>
    <submittedName>
        <fullName evidence="5">DNA-binding transcriptional regulator, MarR family</fullName>
    </submittedName>
</protein>
<dbReference type="PROSITE" id="PS01117">
    <property type="entry name" value="HTH_MARR_1"/>
    <property type="match status" value="1"/>
</dbReference>
<keyword evidence="1" id="KW-0805">Transcription regulation</keyword>
<reference evidence="5 6" key="1">
    <citation type="submission" date="2016-10" db="EMBL/GenBank/DDBJ databases">
        <authorList>
            <person name="de Groot N.N."/>
        </authorList>
    </citation>
    <scope>NUCLEOTIDE SEQUENCE [LARGE SCALE GENOMIC DNA]</scope>
    <source>
        <strain evidence="5 6">DSM 44468</strain>
    </source>
</reference>
<dbReference type="InterPro" id="IPR036390">
    <property type="entry name" value="WH_DNA-bd_sf"/>
</dbReference>
<dbReference type="InterPro" id="IPR023187">
    <property type="entry name" value="Tscrpt_reg_MarR-type_CS"/>
</dbReference>
<accession>A0A1I3MKU8</accession>
<dbReference type="STRING" id="115433.SAMN05421835_102381"/>
<dbReference type="SUPFAM" id="SSF46785">
    <property type="entry name" value="Winged helix' DNA-binding domain"/>
    <property type="match status" value="1"/>
</dbReference>
<dbReference type="InterPro" id="IPR036388">
    <property type="entry name" value="WH-like_DNA-bd_sf"/>
</dbReference>
<feature type="domain" description="HTH marR-type" evidence="4">
    <location>
        <begin position="5"/>
        <end position="141"/>
    </location>
</feature>
<keyword evidence="2 5" id="KW-0238">DNA-binding</keyword>
<gene>
    <name evidence="5" type="ORF">SAMN05421835_102381</name>
</gene>
<organism evidence="5 6">
    <name type="scientific">Amycolatopsis sacchari</name>
    <dbReference type="NCBI Taxonomy" id="115433"/>
    <lineage>
        <taxon>Bacteria</taxon>
        <taxon>Bacillati</taxon>
        <taxon>Actinomycetota</taxon>
        <taxon>Actinomycetes</taxon>
        <taxon>Pseudonocardiales</taxon>
        <taxon>Pseudonocardiaceae</taxon>
        <taxon>Amycolatopsis</taxon>
    </lineage>
</organism>
<keyword evidence="3" id="KW-0804">Transcription</keyword>
<evidence type="ECO:0000313" key="6">
    <source>
        <dbReference type="Proteomes" id="UP000199025"/>
    </source>
</evidence>
<dbReference type="SMART" id="SM00347">
    <property type="entry name" value="HTH_MARR"/>
    <property type="match status" value="1"/>
</dbReference>
<dbReference type="PANTHER" id="PTHR39515:SF2">
    <property type="entry name" value="HTH-TYPE TRANSCRIPTIONAL REGULATOR RV0880"/>
    <property type="match status" value="1"/>
</dbReference>
<dbReference type="Gene3D" id="1.10.287.100">
    <property type="match status" value="1"/>
</dbReference>
<dbReference type="Pfam" id="PF12802">
    <property type="entry name" value="MarR_2"/>
    <property type="match status" value="1"/>
</dbReference>
<evidence type="ECO:0000259" key="4">
    <source>
        <dbReference type="PROSITE" id="PS50995"/>
    </source>
</evidence>
<dbReference type="InterPro" id="IPR052526">
    <property type="entry name" value="HTH-type_Bedaq_tolerance"/>
</dbReference>
<sequence length="142" mass="16018">MSASAVRAAHEIRTVVGRLRRRLRQEYDTSGLTPSQTSVLSRLDKDGDASVSELAAAERVRHQSMTSVVAVLEQRGLVVRRPDPEDGRRQLVTVTEEGRTFLADQRRAGEEWLARVCEDKLTEAERQTVLDAMALLERIYRS</sequence>
<dbReference type="PANTHER" id="PTHR39515">
    <property type="entry name" value="CONSERVED PROTEIN"/>
    <property type="match status" value="1"/>
</dbReference>
<dbReference type="GO" id="GO:0003700">
    <property type="term" value="F:DNA-binding transcription factor activity"/>
    <property type="evidence" value="ECO:0007669"/>
    <property type="project" value="InterPro"/>
</dbReference>
<evidence type="ECO:0000256" key="1">
    <source>
        <dbReference type="ARBA" id="ARBA00023015"/>
    </source>
</evidence>
<evidence type="ECO:0000256" key="2">
    <source>
        <dbReference type="ARBA" id="ARBA00023125"/>
    </source>
</evidence>
<dbReference type="GO" id="GO:0003677">
    <property type="term" value="F:DNA binding"/>
    <property type="evidence" value="ECO:0007669"/>
    <property type="project" value="UniProtKB-KW"/>
</dbReference>
<dbReference type="AlphaFoldDB" id="A0A1I3MKU8"/>
<dbReference type="EMBL" id="FORP01000002">
    <property type="protein sequence ID" value="SFI97647.1"/>
    <property type="molecule type" value="Genomic_DNA"/>
</dbReference>
<dbReference type="Proteomes" id="UP000199025">
    <property type="component" value="Unassembled WGS sequence"/>
</dbReference>
<evidence type="ECO:0000256" key="3">
    <source>
        <dbReference type="ARBA" id="ARBA00023163"/>
    </source>
</evidence>
<dbReference type="Gene3D" id="1.10.10.10">
    <property type="entry name" value="Winged helix-like DNA-binding domain superfamily/Winged helix DNA-binding domain"/>
    <property type="match status" value="1"/>
</dbReference>